<protein>
    <submittedName>
        <fullName evidence="2">RIKEN cDNA A230072I06 gene</fullName>
    </submittedName>
</protein>
<dbReference type="Ensembl" id="ENSMSIT00000013086.1">
    <property type="protein sequence ID" value="ENSMSIP00000010340.1"/>
    <property type="gene ID" value="ENSMSIG00000009060.1"/>
</dbReference>
<dbReference type="AlphaFoldDB" id="A0A8C6GQW7"/>
<keyword evidence="3" id="KW-1185">Reference proteome</keyword>
<feature type="compositionally biased region" description="Polar residues" evidence="1">
    <location>
        <begin position="85"/>
        <end position="94"/>
    </location>
</feature>
<proteinExistence type="predicted"/>
<reference evidence="2" key="1">
    <citation type="submission" date="2025-08" db="UniProtKB">
        <authorList>
            <consortium name="Ensembl"/>
        </authorList>
    </citation>
    <scope>IDENTIFICATION</scope>
</reference>
<name>A0A8C6GQW7_MUSSI</name>
<feature type="region of interest" description="Disordered" evidence="1">
    <location>
        <begin position="69"/>
        <end position="99"/>
    </location>
</feature>
<dbReference type="GeneTree" id="ENSGT00860000135683"/>
<dbReference type="Proteomes" id="UP000694415">
    <property type="component" value="Unplaced"/>
</dbReference>
<reference evidence="2" key="2">
    <citation type="submission" date="2025-09" db="UniProtKB">
        <authorList>
            <consortium name="Ensembl"/>
        </authorList>
    </citation>
    <scope>IDENTIFICATION</scope>
</reference>
<sequence length="173" mass="18804">TRGSEGRVAGGRERVGLQAWLLQKKEEWCQLTSGRARTVELGVRDTHISASSSPVLVSAEGTRVMPCMGEEASSTCSGREESGKSLANTPQQLLSRPPRRLHGVRALPARQIWTDCRLSGTFRPSASSSCSSSLRSAARSKQALRQEMFLNVSSGFGVQPFSCQDSFEQRGVF</sequence>
<evidence type="ECO:0000313" key="2">
    <source>
        <dbReference type="Ensembl" id="ENSMSIP00000010340.1"/>
    </source>
</evidence>
<evidence type="ECO:0000256" key="1">
    <source>
        <dbReference type="SAM" id="MobiDB-lite"/>
    </source>
</evidence>
<accession>A0A8C6GQW7</accession>
<organism evidence="2 3">
    <name type="scientific">Mus spicilegus</name>
    <name type="common">Mound-building mouse</name>
    <dbReference type="NCBI Taxonomy" id="10103"/>
    <lineage>
        <taxon>Eukaryota</taxon>
        <taxon>Metazoa</taxon>
        <taxon>Chordata</taxon>
        <taxon>Craniata</taxon>
        <taxon>Vertebrata</taxon>
        <taxon>Euteleostomi</taxon>
        <taxon>Mammalia</taxon>
        <taxon>Eutheria</taxon>
        <taxon>Euarchontoglires</taxon>
        <taxon>Glires</taxon>
        <taxon>Rodentia</taxon>
        <taxon>Myomorpha</taxon>
        <taxon>Muroidea</taxon>
        <taxon>Muridae</taxon>
        <taxon>Murinae</taxon>
        <taxon>Mus</taxon>
        <taxon>Mus</taxon>
    </lineage>
</organism>
<evidence type="ECO:0000313" key="3">
    <source>
        <dbReference type="Proteomes" id="UP000694415"/>
    </source>
</evidence>